<feature type="chain" id="PRO_5038963429" evidence="1">
    <location>
        <begin position="25"/>
        <end position="136"/>
    </location>
</feature>
<proteinExistence type="predicted"/>
<evidence type="ECO:0000256" key="1">
    <source>
        <dbReference type="SAM" id="SignalP"/>
    </source>
</evidence>
<organism evidence="2 3">
    <name type="scientific">Candidatus Fimimonas merdipullorum</name>
    <dbReference type="NCBI Taxonomy" id="2840822"/>
    <lineage>
        <taxon>Bacteria</taxon>
        <taxon>Pseudomonadati</taxon>
        <taxon>Myxococcota</taxon>
        <taxon>Myxococcia</taxon>
        <taxon>Myxococcales</taxon>
        <taxon>Cystobacterineae</taxon>
        <taxon>Myxococcaceae</taxon>
        <taxon>Myxococcaceae incertae sedis</taxon>
        <taxon>Candidatus Fimimonas</taxon>
    </lineage>
</organism>
<reference evidence="2" key="2">
    <citation type="journal article" date="2021" name="PeerJ">
        <title>Extensive microbial diversity within the chicken gut microbiome revealed by metagenomics and culture.</title>
        <authorList>
            <person name="Gilroy R."/>
            <person name="Ravi A."/>
            <person name="Getino M."/>
            <person name="Pursley I."/>
            <person name="Horton D.L."/>
            <person name="Alikhan N.F."/>
            <person name="Baker D."/>
            <person name="Gharbi K."/>
            <person name="Hall N."/>
            <person name="Watson M."/>
            <person name="Adriaenssens E.M."/>
            <person name="Foster-Nyarko E."/>
            <person name="Jarju S."/>
            <person name="Secka A."/>
            <person name="Antonio M."/>
            <person name="Oren A."/>
            <person name="Chaudhuri R.R."/>
            <person name="La Ragione R."/>
            <person name="Hildebrand F."/>
            <person name="Pallen M.J."/>
        </authorList>
    </citation>
    <scope>NUCLEOTIDE SEQUENCE</scope>
    <source>
        <strain evidence="2">ChiHjej12B11-7776</strain>
    </source>
</reference>
<dbReference type="InterPro" id="IPR019076">
    <property type="entry name" value="Spore_lipoprot_YhcN/YlaJ-like"/>
</dbReference>
<accession>A0A9D1SQC2</accession>
<dbReference type="Proteomes" id="UP000886852">
    <property type="component" value="Unassembled WGS sequence"/>
</dbReference>
<dbReference type="EMBL" id="DVOC01000045">
    <property type="protein sequence ID" value="HIU90897.1"/>
    <property type="molecule type" value="Genomic_DNA"/>
</dbReference>
<keyword evidence="1" id="KW-0732">Signal</keyword>
<comment type="caution">
    <text evidence="2">The sequence shown here is derived from an EMBL/GenBank/DDBJ whole genome shotgun (WGS) entry which is preliminary data.</text>
</comment>
<keyword evidence="2" id="KW-0449">Lipoprotein</keyword>
<reference evidence="2" key="1">
    <citation type="submission" date="2020-10" db="EMBL/GenBank/DDBJ databases">
        <authorList>
            <person name="Gilroy R."/>
        </authorList>
    </citation>
    <scope>NUCLEOTIDE SEQUENCE</scope>
    <source>
        <strain evidence="2">ChiHjej12B11-7776</strain>
    </source>
</reference>
<dbReference type="AlphaFoldDB" id="A0A9D1SQC2"/>
<feature type="signal peptide" evidence="1">
    <location>
        <begin position="1"/>
        <end position="24"/>
    </location>
</feature>
<gene>
    <name evidence="2" type="ORF">IAC72_02630</name>
</gene>
<sequence>MRKFIMLFALLMSLLVVLPVFSYAQGKEKDICDYVCKQKQVAKAKCIVYEDNCVIAIQPEDLGNKTEYLKFKEQLKTNVMKNFAMKNVVVTRSPKAMHVIDKLLQLPEKERADKVKNFVQFFLEHTPTHPIAPQPR</sequence>
<dbReference type="Pfam" id="PF09580">
    <property type="entry name" value="Spore_YhcN_YlaJ"/>
    <property type="match status" value="1"/>
</dbReference>
<name>A0A9D1SQC2_9BACT</name>
<evidence type="ECO:0000313" key="3">
    <source>
        <dbReference type="Proteomes" id="UP000886852"/>
    </source>
</evidence>
<protein>
    <submittedName>
        <fullName evidence="2">YhcN/YlaJ family sporulation lipoprotein</fullName>
    </submittedName>
</protein>
<evidence type="ECO:0000313" key="2">
    <source>
        <dbReference type="EMBL" id="HIU90897.1"/>
    </source>
</evidence>